<evidence type="ECO:0000313" key="1">
    <source>
        <dbReference type="EMBL" id="GFH46504.1"/>
    </source>
</evidence>
<reference evidence="1 2" key="1">
    <citation type="journal article" date="2021" name="Sci. Rep.">
        <title>The genome of the diatom Chaetoceros tenuissimus carries an ancient integrated fragment of an extant virus.</title>
        <authorList>
            <person name="Hongo Y."/>
            <person name="Kimura K."/>
            <person name="Takaki Y."/>
            <person name="Yoshida Y."/>
            <person name="Baba S."/>
            <person name="Kobayashi G."/>
            <person name="Nagasaki K."/>
            <person name="Hano T."/>
            <person name="Tomaru Y."/>
        </authorList>
    </citation>
    <scope>NUCLEOTIDE SEQUENCE [LARGE SCALE GENOMIC DNA]</scope>
    <source>
        <strain evidence="1 2">NIES-3715</strain>
    </source>
</reference>
<dbReference type="AlphaFoldDB" id="A0AAD3H1K2"/>
<accession>A0AAD3H1K2</accession>
<proteinExistence type="predicted"/>
<sequence length="382" mass="43730">MVSLTQEIIDLQSHLRCIQDIKEDWRDDDCRKKIMDAIQNTRKLLSDAFGQSLHNLEVFRPNENAVEKVVEEFPESIAFENDKGNLPIHSTTANDHNISSLKYIPLLAREGVRHNVGGEGNRGGLLGGNISGSRNCLQNLVSTGHLFVQNKDDQSVKILKKLKEEGLLVKDDITDHDLIYWSGGEWMVKRFKFFLQWDPNAVVNYSKDDLPLMHHFATDHFDDFKAVLGVMFECYPNEAGHLFQKDNAGITAFEKAWKSYGEEKVMKAINSIFSPQTSFPILHHALIQAPKYKDAFMEWFPWAFHLRDHNDRTLIQTMLATGANCVKEYKTVFASMSDDQIRTKDPVTTLYPFAAVARGEEGDLQKSFYLLRRQPDVLQRHG</sequence>
<keyword evidence="2" id="KW-1185">Reference proteome</keyword>
<organism evidence="1 2">
    <name type="scientific">Chaetoceros tenuissimus</name>
    <dbReference type="NCBI Taxonomy" id="426638"/>
    <lineage>
        <taxon>Eukaryota</taxon>
        <taxon>Sar</taxon>
        <taxon>Stramenopiles</taxon>
        <taxon>Ochrophyta</taxon>
        <taxon>Bacillariophyta</taxon>
        <taxon>Coscinodiscophyceae</taxon>
        <taxon>Chaetocerotophycidae</taxon>
        <taxon>Chaetocerotales</taxon>
        <taxon>Chaetocerotaceae</taxon>
        <taxon>Chaetoceros</taxon>
    </lineage>
</organism>
<dbReference type="Proteomes" id="UP001054902">
    <property type="component" value="Unassembled WGS sequence"/>
</dbReference>
<name>A0AAD3H1K2_9STRA</name>
<protein>
    <submittedName>
        <fullName evidence="1">Uncharacterized protein</fullName>
    </submittedName>
</protein>
<evidence type="ECO:0000313" key="2">
    <source>
        <dbReference type="Proteomes" id="UP001054902"/>
    </source>
</evidence>
<comment type="caution">
    <text evidence="1">The sequence shown here is derived from an EMBL/GenBank/DDBJ whole genome shotgun (WGS) entry which is preliminary data.</text>
</comment>
<dbReference type="EMBL" id="BLLK01000022">
    <property type="protein sequence ID" value="GFH46504.1"/>
    <property type="molecule type" value="Genomic_DNA"/>
</dbReference>
<gene>
    <name evidence="1" type="ORF">CTEN210_02978</name>
</gene>